<dbReference type="Proteomes" id="UP001064489">
    <property type="component" value="Chromosome 1"/>
</dbReference>
<evidence type="ECO:0000313" key="1">
    <source>
        <dbReference type="EMBL" id="KAI9194212.1"/>
    </source>
</evidence>
<dbReference type="AlphaFoldDB" id="A0AAD5JIL3"/>
<sequence length="107" mass="11881">MIQSQKTAELLLDLKLSSIVSSPENACIETAKAISRVQEAADCLGADCVPRYVEMKQIDDLDIENILKQSKKDKLEVAPFQPGWLTRLEDEVLSNCGISPRKHGNHC</sequence>
<organism evidence="1 2">
    <name type="scientific">Acer negundo</name>
    <name type="common">Box elder</name>
    <dbReference type="NCBI Taxonomy" id="4023"/>
    <lineage>
        <taxon>Eukaryota</taxon>
        <taxon>Viridiplantae</taxon>
        <taxon>Streptophyta</taxon>
        <taxon>Embryophyta</taxon>
        <taxon>Tracheophyta</taxon>
        <taxon>Spermatophyta</taxon>
        <taxon>Magnoliopsida</taxon>
        <taxon>eudicotyledons</taxon>
        <taxon>Gunneridae</taxon>
        <taxon>Pentapetalae</taxon>
        <taxon>rosids</taxon>
        <taxon>malvids</taxon>
        <taxon>Sapindales</taxon>
        <taxon>Sapindaceae</taxon>
        <taxon>Hippocastanoideae</taxon>
        <taxon>Acereae</taxon>
        <taxon>Acer</taxon>
    </lineage>
</organism>
<keyword evidence="2" id="KW-1185">Reference proteome</keyword>
<proteinExistence type="predicted"/>
<dbReference type="EMBL" id="JAJSOW010000003">
    <property type="protein sequence ID" value="KAI9194212.1"/>
    <property type="molecule type" value="Genomic_DNA"/>
</dbReference>
<gene>
    <name evidence="1" type="ORF">LWI28_004019</name>
</gene>
<protein>
    <submittedName>
        <fullName evidence="1">Uncharacterized protein</fullName>
    </submittedName>
</protein>
<comment type="caution">
    <text evidence="1">The sequence shown here is derived from an EMBL/GenBank/DDBJ whole genome shotgun (WGS) entry which is preliminary data.</text>
</comment>
<evidence type="ECO:0000313" key="2">
    <source>
        <dbReference type="Proteomes" id="UP001064489"/>
    </source>
</evidence>
<name>A0AAD5JIL3_ACENE</name>
<accession>A0AAD5JIL3</accession>
<reference evidence="1" key="1">
    <citation type="journal article" date="2022" name="Plant J.">
        <title>Strategies of tolerance reflected in two North American maple genomes.</title>
        <authorList>
            <person name="McEvoy S.L."/>
            <person name="Sezen U.U."/>
            <person name="Trouern-Trend A."/>
            <person name="McMahon S.M."/>
            <person name="Schaberg P.G."/>
            <person name="Yang J."/>
            <person name="Wegrzyn J.L."/>
            <person name="Swenson N.G."/>
        </authorList>
    </citation>
    <scope>NUCLEOTIDE SEQUENCE</scope>
    <source>
        <strain evidence="1">91603</strain>
    </source>
</reference>
<reference evidence="1" key="2">
    <citation type="submission" date="2023-02" db="EMBL/GenBank/DDBJ databases">
        <authorList>
            <person name="Swenson N.G."/>
            <person name="Wegrzyn J.L."/>
            <person name="Mcevoy S.L."/>
        </authorList>
    </citation>
    <scope>NUCLEOTIDE SEQUENCE</scope>
    <source>
        <strain evidence="1">91603</strain>
        <tissue evidence="1">Leaf</tissue>
    </source>
</reference>